<sequence>MIAIVNLLLVAINIYSFILIASILMSWLPNAKESGFGRMLSSITDPYLDIFRRFIPPLGMIDFSPIVAIFALNLASRGIVVLFNYFY</sequence>
<name>A0A098EJE5_9BACL</name>
<evidence type="ECO:0000313" key="4">
    <source>
        <dbReference type="Proteomes" id="UP000043699"/>
    </source>
</evidence>
<dbReference type="InterPro" id="IPR003425">
    <property type="entry name" value="CCB3/YggT"/>
</dbReference>
<feature type="transmembrane region" description="Helical" evidence="2">
    <location>
        <begin position="66"/>
        <end position="86"/>
    </location>
</feature>
<keyword evidence="2" id="KW-0812">Transmembrane</keyword>
<dbReference type="Pfam" id="PF02325">
    <property type="entry name" value="CCB3_YggT"/>
    <property type="match status" value="1"/>
</dbReference>
<dbReference type="OrthoDB" id="47652at2"/>
<dbReference type="PANTHER" id="PTHR33219:SF14">
    <property type="entry name" value="PROTEIN COFACTOR ASSEMBLY OF COMPLEX C SUBUNIT B CCB3, CHLOROPLASTIC-RELATED"/>
    <property type="match status" value="1"/>
</dbReference>
<keyword evidence="2" id="KW-0472">Membrane</keyword>
<dbReference type="AlphaFoldDB" id="A0A098EJE5"/>
<keyword evidence="4" id="KW-1185">Reference proteome</keyword>
<protein>
    <submittedName>
        <fullName evidence="3">YGGT family protein</fullName>
    </submittedName>
</protein>
<organism evidence="3 4">
    <name type="scientific">Planococcus massiliensis</name>
    <dbReference type="NCBI Taxonomy" id="1499687"/>
    <lineage>
        <taxon>Bacteria</taxon>
        <taxon>Bacillati</taxon>
        <taxon>Bacillota</taxon>
        <taxon>Bacilli</taxon>
        <taxon>Bacillales</taxon>
        <taxon>Caryophanaceae</taxon>
        <taxon>Planococcus</taxon>
    </lineage>
</organism>
<dbReference type="RefSeq" id="WP_052651118.1">
    <property type="nucleotide sequence ID" value="NZ_CCXS01000001.1"/>
</dbReference>
<dbReference type="GO" id="GO:0016020">
    <property type="term" value="C:membrane"/>
    <property type="evidence" value="ECO:0007669"/>
    <property type="project" value="InterPro"/>
</dbReference>
<feature type="transmembrane region" description="Helical" evidence="2">
    <location>
        <begin position="7"/>
        <end position="28"/>
    </location>
</feature>
<comment type="similarity">
    <text evidence="1">Belongs to the YggT family.</text>
</comment>
<dbReference type="PANTHER" id="PTHR33219">
    <property type="entry name" value="YLMG HOMOLOG PROTEIN 2, CHLOROPLASTIC"/>
    <property type="match status" value="1"/>
</dbReference>
<keyword evidence="2" id="KW-1133">Transmembrane helix</keyword>
<accession>A0A098EJE5</accession>
<proteinExistence type="inferred from homology"/>
<reference evidence="3 4" key="1">
    <citation type="submission" date="2014-09" db="EMBL/GenBank/DDBJ databases">
        <authorList>
            <person name="Urmite Genomes Urmite Genomes"/>
        </authorList>
    </citation>
    <scope>NUCLEOTIDE SEQUENCE [LARGE SCALE GENOMIC DNA]</scope>
    <source>
        <strain evidence="3 4">ES2</strain>
    </source>
</reference>
<evidence type="ECO:0000256" key="1">
    <source>
        <dbReference type="ARBA" id="ARBA00010894"/>
    </source>
</evidence>
<gene>
    <name evidence="3" type="ORF">BN1080_01330</name>
</gene>
<dbReference type="STRING" id="1499687.BN1080_01330"/>
<dbReference type="Proteomes" id="UP000043699">
    <property type="component" value="Unassembled WGS sequence"/>
</dbReference>
<evidence type="ECO:0000256" key="2">
    <source>
        <dbReference type="SAM" id="Phobius"/>
    </source>
</evidence>
<evidence type="ECO:0000313" key="3">
    <source>
        <dbReference type="EMBL" id="CEG22404.1"/>
    </source>
</evidence>
<dbReference type="EMBL" id="CCXS01000001">
    <property type="protein sequence ID" value="CEG22404.1"/>
    <property type="molecule type" value="Genomic_DNA"/>
</dbReference>